<evidence type="ECO:0000313" key="3">
    <source>
        <dbReference type="Proteomes" id="UP001432322"/>
    </source>
</evidence>
<dbReference type="AlphaFoldDB" id="A0AAV5UV15"/>
<reference evidence="2" key="1">
    <citation type="submission" date="2023-10" db="EMBL/GenBank/DDBJ databases">
        <title>Genome assembly of Pristionchus species.</title>
        <authorList>
            <person name="Yoshida K."/>
            <person name="Sommer R.J."/>
        </authorList>
    </citation>
    <scope>NUCLEOTIDE SEQUENCE</scope>
    <source>
        <strain evidence="2">RS5133</strain>
    </source>
</reference>
<comment type="caution">
    <text evidence="2">The sequence shown here is derived from an EMBL/GenBank/DDBJ whole genome shotgun (WGS) entry which is preliminary data.</text>
</comment>
<dbReference type="Proteomes" id="UP001432322">
    <property type="component" value="Unassembled WGS sequence"/>
</dbReference>
<feature type="non-terminal residue" evidence="2">
    <location>
        <position position="178"/>
    </location>
</feature>
<feature type="non-terminal residue" evidence="2">
    <location>
        <position position="1"/>
    </location>
</feature>
<evidence type="ECO:0000313" key="2">
    <source>
        <dbReference type="EMBL" id="GMT10154.1"/>
    </source>
</evidence>
<feature type="compositionally biased region" description="Acidic residues" evidence="1">
    <location>
        <begin position="137"/>
        <end position="153"/>
    </location>
</feature>
<dbReference type="EMBL" id="BTSY01000001">
    <property type="protein sequence ID" value="GMT10154.1"/>
    <property type="molecule type" value="Genomic_DNA"/>
</dbReference>
<accession>A0AAV5UV15</accession>
<name>A0AAV5UV15_9BILA</name>
<proteinExistence type="predicted"/>
<feature type="compositionally biased region" description="Acidic residues" evidence="1">
    <location>
        <begin position="160"/>
        <end position="178"/>
    </location>
</feature>
<evidence type="ECO:0000256" key="1">
    <source>
        <dbReference type="SAM" id="MobiDB-lite"/>
    </source>
</evidence>
<feature type="region of interest" description="Disordered" evidence="1">
    <location>
        <begin position="120"/>
        <end position="178"/>
    </location>
</feature>
<protein>
    <submittedName>
        <fullName evidence="2">Uncharacterized protein</fullName>
    </submittedName>
</protein>
<gene>
    <name evidence="2" type="ORF">PFISCL1PPCAC_1451</name>
</gene>
<organism evidence="2 3">
    <name type="scientific">Pristionchus fissidentatus</name>
    <dbReference type="NCBI Taxonomy" id="1538716"/>
    <lineage>
        <taxon>Eukaryota</taxon>
        <taxon>Metazoa</taxon>
        <taxon>Ecdysozoa</taxon>
        <taxon>Nematoda</taxon>
        <taxon>Chromadorea</taxon>
        <taxon>Rhabditida</taxon>
        <taxon>Rhabditina</taxon>
        <taxon>Diplogasteromorpha</taxon>
        <taxon>Diplogasteroidea</taxon>
        <taxon>Neodiplogasteridae</taxon>
        <taxon>Pristionchus</taxon>
    </lineage>
</organism>
<keyword evidence="3" id="KW-1185">Reference proteome</keyword>
<sequence>SETIDDWLKLCHDEKNPGIKHFSRLRIDRLIQLCKNLKCDRILFDRIEKAMIECCTHETSFAQKLLLCNTHDFRVMKHLLQQELNNDSGRILEVKQSPFYKQFGSAENKMMQIAYKHQDKRISAKRVQNSDGKSREEMDEEEEEEESDEEEEVESHTGDENEPESDDSYYYTEEEREL</sequence>